<feature type="region of interest" description="Disordered" evidence="1">
    <location>
        <begin position="409"/>
        <end position="466"/>
    </location>
</feature>
<sequence length="466" mass="49555">MQKSRMKKWGPFVTTGLAVEAAVLLGVAHTVETPVMPVHLLSASIFVDGTKPVIGAEDGVPFLRMADSFQGRYAAEGSNLTFVDYPRSLGMATGFTDPTYNESEADAAAKIVRGIRQARADDPTGTIYVVGYSQGAGTVAGALAELERDPDFHTGDVEFVLASNPRRNSGGILTRLPAGVYVPLVGVTFGEGTTPERTKVLQVSKMYDGISDAPDFVLNIAADANAVLGFVYLHSGYYQEIDPNDPSAIVTTSRDGLVTDKLIPTPVGQLPLTMPLLELGVPPDLVTALDPFLRAVIETGYERPDAGVAGTFPSEPVPFRLVPPPTRWVSDAQTVAAGAVRSAQLLSDVAESTPTIVRQRPVVSAPRRDDALPAVELDFGDVAEPSDDIERPARLRGPRLWAADREDTGRAFSGWRPGDLMRSAWEQQPPTGSRAADAEPDDDAGKTDAGKTDAAKTDPSTADDQS</sequence>
<dbReference type="EMBL" id="UGQM01000001">
    <property type="protein sequence ID" value="STZ43380.1"/>
    <property type="molecule type" value="Genomic_DNA"/>
</dbReference>
<proteinExistence type="predicted"/>
<evidence type="ECO:0000259" key="2">
    <source>
        <dbReference type="Pfam" id="PF08237"/>
    </source>
</evidence>
<organism evidence="3 4">
    <name type="scientific">Mycolicibacterium gilvum</name>
    <dbReference type="NCBI Taxonomy" id="1804"/>
    <lineage>
        <taxon>Bacteria</taxon>
        <taxon>Bacillati</taxon>
        <taxon>Actinomycetota</taxon>
        <taxon>Actinomycetes</taxon>
        <taxon>Mycobacteriales</taxon>
        <taxon>Mycobacteriaceae</taxon>
        <taxon>Mycolicibacterium</taxon>
    </lineage>
</organism>
<feature type="domain" description="PE-PPE" evidence="2">
    <location>
        <begin position="78"/>
        <end position="301"/>
    </location>
</feature>
<reference evidence="3 4" key="1">
    <citation type="submission" date="2018-06" db="EMBL/GenBank/DDBJ databases">
        <authorList>
            <consortium name="Pathogen Informatics"/>
            <person name="Doyle S."/>
        </authorList>
    </citation>
    <scope>NUCLEOTIDE SEQUENCE [LARGE SCALE GENOMIC DNA]</scope>
    <source>
        <strain evidence="3 4">NCTC10742</strain>
    </source>
</reference>
<evidence type="ECO:0000313" key="3">
    <source>
        <dbReference type="EMBL" id="STZ43380.1"/>
    </source>
</evidence>
<name>A0A378SKY9_9MYCO</name>
<evidence type="ECO:0000256" key="1">
    <source>
        <dbReference type="SAM" id="MobiDB-lite"/>
    </source>
</evidence>
<protein>
    <submittedName>
        <fullName evidence="3">PE-PPE-like protein</fullName>
    </submittedName>
</protein>
<feature type="compositionally biased region" description="Basic and acidic residues" evidence="1">
    <location>
        <begin position="443"/>
        <end position="456"/>
    </location>
</feature>
<gene>
    <name evidence="3" type="ORF">NCTC10742_02603</name>
</gene>
<dbReference type="Pfam" id="PF08237">
    <property type="entry name" value="PE-PPE"/>
    <property type="match status" value="1"/>
</dbReference>
<accession>A0A378SKY9</accession>
<dbReference type="AlphaFoldDB" id="A0A378SKY9"/>
<evidence type="ECO:0000313" key="4">
    <source>
        <dbReference type="Proteomes" id="UP000254291"/>
    </source>
</evidence>
<dbReference type="InterPro" id="IPR013228">
    <property type="entry name" value="PE-PPE_C"/>
</dbReference>
<dbReference type="Gene3D" id="3.40.50.1820">
    <property type="entry name" value="alpha/beta hydrolase"/>
    <property type="match status" value="1"/>
</dbReference>
<dbReference type="InterPro" id="IPR029058">
    <property type="entry name" value="AB_hydrolase_fold"/>
</dbReference>
<dbReference type="SUPFAM" id="SSF53474">
    <property type="entry name" value="alpha/beta-Hydrolases"/>
    <property type="match status" value="1"/>
</dbReference>
<dbReference type="Proteomes" id="UP000254291">
    <property type="component" value="Unassembled WGS sequence"/>
</dbReference>